<name>A0A0C2XC89_HEBCY</name>
<dbReference type="EMBL" id="KN831818">
    <property type="protein sequence ID" value="KIM35548.1"/>
    <property type="molecule type" value="Genomic_DNA"/>
</dbReference>
<dbReference type="HOGENOM" id="CLU_3032588_0_0_1"/>
<evidence type="ECO:0000313" key="1">
    <source>
        <dbReference type="EMBL" id="KIM35548.1"/>
    </source>
</evidence>
<organism evidence="1 2">
    <name type="scientific">Hebeloma cylindrosporum</name>
    <dbReference type="NCBI Taxonomy" id="76867"/>
    <lineage>
        <taxon>Eukaryota</taxon>
        <taxon>Fungi</taxon>
        <taxon>Dikarya</taxon>
        <taxon>Basidiomycota</taxon>
        <taxon>Agaricomycotina</taxon>
        <taxon>Agaricomycetes</taxon>
        <taxon>Agaricomycetidae</taxon>
        <taxon>Agaricales</taxon>
        <taxon>Agaricineae</taxon>
        <taxon>Hymenogastraceae</taxon>
        <taxon>Hebeloma</taxon>
    </lineage>
</organism>
<evidence type="ECO:0000313" key="2">
    <source>
        <dbReference type="Proteomes" id="UP000053424"/>
    </source>
</evidence>
<sequence length="55" mass="6080">MSSQADSHGTADRAGFADGVVSTLGRVRWCRDGWDVAWCGSTNLEPRFPFAHSYF</sequence>
<reference evidence="1 2" key="1">
    <citation type="submission" date="2014-04" db="EMBL/GenBank/DDBJ databases">
        <authorList>
            <consortium name="DOE Joint Genome Institute"/>
            <person name="Kuo A."/>
            <person name="Gay G."/>
            <person name="Dore J."/>
            <person name="Kohler A."/>
            <person name="Nagy L.G."/>
            <person name="Floudas D."/>
            <person name="Copeland A."/>
            <person name="Barry K.W."/>
            <person name="Cichocki N."/>
            <person name="Veneault-Fourrey C."/>
            <person name="LaButti K."/>
            <person name="Lindquist E.A."/>
            <person name="Lipzen A."/>
            <person name="Lundell T."/>
            <person name="Morin E."/>
            <person name="Murat C."/>
            <person name="Sun H."/>
            <person name="Tunlid A."/>
            <person name="Henrissat B."/>
            <person name="Grigoriev I.V."/>
            <person name="Hibbett D.S."/>
            <person name="Martin F."/>
            <person name="Nordberg H.P."/>
            <person name="Cantor M.N."/>
            <person name="Hua S.X."/>
        </authorList>
    </citation>
    <scope>NUCLEOTIDE SEQUENCE [LARGE SCALE GENOMIC DNA]</scope>
    <source>
        <strain evidence="2">h7</strain>
    </source>
</reference>
<accession>A0A0C2XC89</accession>
<protein>
    <submittedName>
        <fullName evidence="1">Uncharacterized protein</fullName>
    </submittedName>
</protein>
<keyword evidence="2" id="KW-1185">Reference proteome</keyword>
<dbReference type="AlphaFoldDB" id="A0A0C2XC89"/>
<proteinExistence type="predicted"/>
<dbReference type="Proteomes" id="UP000053424">
    <property type="component" value="Unassembled WGS sequence"/>
</dbReference>
<gene>
    <name evidence="1" type="ORF">M413DRAFT_449692</name>
</gene>
<reference evidence="2" key="2">
    <citation type="submission" date="2015-01" db="EMBL/GenBank/DDBJ databases">
        <title>Evolutionary Origins and Diversification of the Mycorrhizal Mutualists.</title>
        <authorList>
            <consortium name="DOE Joint Genome Institute"/>
            <consortium name="Mycorrhizal Genomics Consortium"/>
            <person name="Kohler A."/>
            <person name="Kuo A."/>
            <person name="Nagy L.G."/>
            <person name="Floudas D."/>
            <person name="Copeland A."/>
            <person name="Barry K.W."/>
            <person name="Cichocki N."/>
            <person name="Veneault-Fourrey C."/>
            <person name="LaButti K."/>
            <person name="Lindquist E.A."/>
            <person name="Lipzen A."/>
            <person name="Lundell T."/>
            <person name="Morin E."/>
            <person name="Murat C."/>
            <person name="Riley R."/>
            <person name="Ohm R."/>
            <person name="Sun H."/>
            <person name="Tunlid A."/>
            <person name="Henrissat B."/>
            <person name="Grigoriev I.V."/>
            <person name="Hibbett D.S."/>
            <person name="Martin F."/>
        </authorList>
    </citation>
    <scope>NUCLEOTIDE SEQUENCE [LARGE SCALE GENOMIC DNA]</scope>
    <source>
        <strain evidence="2">h7</strain>
    </source>
</reference>